<keyword evidence="3" id="KW-0031">Aminopeptidase</keyword>
<organism evidence="3 4">
    <name type="scientific">Candidatus Limivivens intestinipullorum</name>
    <dbReference type="NCBI Taxonomy" id="2840858"/>
    <lineage>
        <taxon>Bacteria</taxon>
        <taxon>Bacillati</taxon>
        <taxon>Bacillota</taxon>
        <taxon>Clostridia</taxon>
        <taxon>Lachnospirales</taxon>
        <taxon>Lachnospiraceae</taxon>
        <taxon>Lachnospiraceae incertae sedis</taxon>
        <taxon>Candidatus Limivivens</taxon>
    </lineage>
</organism>
<dbReference type="GO" id="GO:0004177">
    <property type="term" value="F:aminopeptidase activity"/>
    <property type="evidence" value="ECO:0007669"/>
    <property type="project" value="UniProtKB-KW"/>
</dbReference>
<evidence type="ECO:0000259" key="1">
    <source>
        <dbReference type="Pfam" id="PF00557"/>
    </source>
</evidence>
<reference evidence="3" key="1">
    <citation type="submission" date="2020-10" db="EMBL/GenBank/DDBJ databases">
        <authorList>
            <person name="Gilroy R."/>
        </authorList>
    </citation>
    <scope>NUCLEOTIDE SEQUENCE</scope>
    <source>
        <strain evidence="3">CHK190-19873</strain>
    </source>
</reference>
<dbReference type="InterPro" id="IPR050659">
    <property type="entry name" value="Peptidase_M24B"/>
</dbReference>
<dbReference type="Gene3D" id="3.90.230.10">
    <property type="entry name" value="Creatinase/methionine aminopeptidase superfamily"/>
    <property type="match status" value="1"/>
</dbReference>
<dbReference type="InterPro" id="IPR029149">
    <property type="entry name" value="Creatin/AminoP/Spt16_N"/>
</dbReference>
<dbReference type="PANTHER" id="PTHR46112">
    <property type="entry name" value="AMINOPEPTIDASE"/>
    <property type="match status" value="1"/>
</dbReference>
<keyword evidence="3" id="KW-0645">Protease</keyword>
<feature type="domain" description="Peptidase M24" evidence="1">
    <location>
        <begin position="147"/>
        <end position="349"/>
    </location>
</feature>
<dbReference type="SUPFAM" id="SSF53092">
    <property type="entry name" value="Creatinase/prolidase N-terminal domain"/>
    <property type="match status" value="1"/>
</dbReference>
<protein>
    <submittedName>
        <fullName evidence="3">Aminopeptidase P family protein</fullName>
    </submittedName>
</protein>
<dbReference type="Pfam" id="PF01321">
    <property type="entry name" value="Creatinase_N"/>
    <property type="match status" value="1"/>
</dbReference>
<dbReference type="InterPro" id="IPR000587">
    <property type="entry name" value="Creatinase_N"/>
</dbReference>
<dbReference type="PANTHER" id="PTHR46112:SF2">
    <property type="entry name" value="XAA-PRO AMINOPEPTIDASE P-RELATED"/>
    <property type="match status" value="1"/>
</dbReference>
<dbReference type="SUPFAM" id="SSF55920">
    <property type="entry name" value="Creatinase/aminopeptidase"/>
    <property type="match status" value="1"/>
</dbReference>
<evidence type="ECO:0000259" key="2">
    <source>
        <dbReference type="Pfam" id="PF01321"/>
    </source>
</evidence>
<name>A0A9D1EQA9_9FIRM</name>
<dbReference type="Gene3D" id="3.40.350.10">
    <property type="entry name" value="Creatinase/prolidase N-terminal domain"/>
    <property type="match status" value="1"/>
</dbReference>
<dbReference type="AlphaFoldDB" id="A0A9D1EQA9"/>
<comment type="caution">
    <text evidence="3">The sequence shown here is derived from an EMBL/GenBank/DDBJ whole genome shotgun (WGS) entry which is preliminary data.</text>
</comment>
<reference evidence="3" key="2">
    <citation type="journal article" date="2021" name="PeerJ">
        <title>Extensive microbial diversity within the chicken gut microbiome revealed by metagenomics and culture.</title>
        <authorList>
            <person name="Gilroy R."/>
            <person name="Ravi A."/>
            <person name="Getino M."/>
            <person name="Pursley I."/>
            <person name="Horton D.L."/>
            <person name="Alikhan N.F."/>
            <person name="Baker D."/>
            <person name="Gharbi K."/>
            <person name="Hall N."/>
            <person name="Watson M."/>
            <person name="Adriaenssens E.M."/>
            <person name="Foster-Nyarko E."/>
            <person name="Jarju S."/>
            <person name="Secka A."/>
            <person name="Antonio M."/>
            <person name="Oren A."/>
            <person name="Chaudhuri R.R."/>
            <person name="La Ragione R."/>
            <person name="Hildebrand F."/>
            <person name="Pallen M.J."/>
        </authorList>
    </citation>
    <scope>NUCLEOTIDE SEQUENCE</scope>
    <source>
        <strain evidence="3">CHK190-19873</strain>
    </source>
</reference>
<sequence>MSESERNYGCFGGGMRGPVLLTGEANIFYFTGFRTTARRPKQIGYTAVLLTEKEKKFFCPKKWAGQIHRMRLPDQGELIPYGDSWEAFVAALKEELGKEEKSFLWTEYRELSLPLYQELLPLTGEIRDITGKTEALRLIKTEEEIRHLREAADIAVAAMEYAKTVLKPGMRERDAAAALEYFMRLRGSDGVPFTMKLLSGENSAVVTNVPGEKELETGDLVLLDFGATRNGYSSDWTRTFCLGKASKEQIALYEAVWKTERACIEKIRPGCTLEELMETARLTVEGSPFAPYYATHLGHSVGIGSHEWPVIDAGASGILKENMVITIEPGIYVPGLGGVRIEDEILVTKDGHEILTGLAEETFELI</sequence>
<feature type="domain" description="Creatinase N-terminal" evidence="2">
    <location>
        <begin position="19"/>
        <end position="139"/>
    </location>
</feature>
<accession>A0A9D1EQA9</accession>
<dbReference type="InterPro" id="IPR036005">
    <property type="entry name" value="Creatinase/aminopeptidase-like"/>
</dbReference>
<keyword evidence="3" id="KW-0378">Hydrolase</keyword>
<dbReference type="Pfam" id="PF00557">
    <property type="entry name" value="Peptidase_M24"/>
    <property type="match status" value="1"/>
</dbReference>
<dbReference type="InterPro" id="IPR000994">
    <property type="entry name" value="Pept_M24"/>
</dbReference>
<dbReference type="Proteomes" id="UP000823935">
    <property type="component" value="Unassembled WGS sequence"/>
</dbReference>
<proteinExistence type="predicted"/>
<gene>
    <name evidence="3" type="ORF">IAB44_01430</name>
</gene>
<dbReference type="EMBL" id="DVIQ01000007">
    <property type="protein sequence ID" value="HIS30204.1"/>
    <property type="molecule type" value="Genomic_DNA"/>
</dbReference>
<evidence type="ECO:0000313" key="4">
    <source>
        <dbReference type="Proteomes" id="UP000823935"/>
    </source>
</evidence>
<evidence type="ECO:0000313" key="3">
    <source>
        <dbReference type="EMBL" id="HIS30204.1"/>
    </source>
</evidence>